<dbReference type="GO" id="GO:0016846">
    <property type="term" value="F:carbon-sulfur lyase activity"/>
    <property type="evidence" value="ECO:0007669"/>
    <property type="project" value="InterPro"/>
</dbReference>
<comment type="similarity">
    <text evidence="1">Belongs to the Gfa family.</text>
</comment>
<proteinExistence type="inferred from homology"/>
<reference evidence="6 7" key="1">
    <citation type="submission" date="2020-04" db="EMBL/GenBank/DDBJ databases">
        <title>Genome sequence for Sphingorhabdus sp. strain M1.</title>
        <authorList>
            <person name="Park S.-J."/>
        </authorList>
    </citation>
    <scope>NUCLEOTIDE SEQUENCE [LARGE SCALE GENOMIC DNA]</scope>
    <source>
        <strain evidence="6 7">JK6</strain>
    </source>
</reference>
<feature type="domain" description="CENP-V/GFA" evidence="5">
    <location>
        <begin position="7"/>
        <end position="109"/>
    </location>
</feature>
<dbReference type="GO" id="GO:0046872">
    <property type="term" value="F:metal ion binding"/>
    <property type="evidence" value="ECO:0007669"/>
    <property type="project" value="UniProtKB-KW"/>
</dbReference>
<dbReference type="Proteomes" id="UP000501600">
    <property type="component" value="Chromosome"/>
</dbReference>
<keyword evidence="2" id="KW-0479">Metal-binding</keyword>
<dbReference type="PANTHER" id="PTHR33337:SF40">
    <property type="entry name" value="CENP-V_GFA DOMAIN-CONTAINING PROTEIN-RELATED"/>
    <property type="match status" value="1"/>
</dbReference>
<gene>
    <name evidence="6" type="ORF">HF685_13075</name>
</gene>
<protein>
    <submittedName>
        <fullName evidence="6">GFA family protein</fullName>
    </submittedName>
</protein>
<dbReference type="PROSITE" id="PS51891">
    <property type="entry name" value="CENP_V_GFA"/>
    <property type="match status" value="1"/>
</dbReference>
<dbReference type="InterPro" id="IPR011057">
    <property type="entry name" value="Mss4-like_sf"/>
</dbReference>
<evidence type="ECO:0000256" key="4">
    <source>
        <dbReference type="ARBA" id="ARBA00023239"/>
    </source>
</evidence>
<dbReference type="SUPFAM" id="SSF51316">
    <property type="entry name" value="Mss4-like"/>
    <property type="match status" value="1"/>
</dbReference>
<dbReference type="KEGG" id="phao:HF685_13075"/>
<dbReference type="Gene3D" id="3.90.1590.10">
    <property type="entry name" value="glutathione-dependent formaldehyde- activating enzyme (gfa)"/>
    <property type="match status" value="1"/>
</dbReference>
<evidence type="ECO:0000256" key="1">
    <source>
        <dbReference type="ARBA" id="ARBA00005495"/>
    </source>
</evidence>
<dbReference type="EMBL" id="CP051217">
    <property type="protein sequence ID" value="QJB70105.1"/>
    <property type="molecule type" value="Genomic_DNA"/>
</dbReference>
<evidence type="ECO:0000313" key="7">
    <source>
        <dbReference type="Proteomes" id="UP000501600"/>
    </source>
</evidence>
<sequence length="131" mass="14535">MTETNNHKGSCLCGAVQIEVAGDLPEADACHCTNCRKQSGHYWASTDIPAGALTVRGEENVSWYQSSEKVRRGFCKTCGSFLFWDANTVDKTAVAMGCFDTPTRTKLWSHIFVADKGDYYQIDDGVLQRDQ</sequence>
<keyword evidence="7" id="KW-1185">Reference proteome</keyword>
<evidence type="ECO:0000313" key="6">
    <source>
        <dbReference type="EMBL" id="QJB70105.1"/>
    </source>
</evidence>
<accession>A0A6H2DQ65</accession>
<evidence type="ECO:0000259" key="5">
    <source>
        <dbReference type="PROSITE" id="PS51891"/>
    </source>
</evidence>
<evidence type="ECO:0000256" key="2">
    <source>
        <dbReference type="ARBA" id="ARBA00022723"/>
    </source>
</evidence>
<evidence type="ECO:0000256" key="3">
    <source>
        <dbReference type="ARBA" id="ARBA00022833"/>
    </source>
</evidence>
<organism evidence="6 7">
    <name type="scientific">Parasphingorhabdus halotolerans</name>
    <dbReference type="NCBI Taxonomy" id="2725558"/>
    <lineage>
        <taxon>Bacteria</taxon>
        <taxon>Pseudomonadati</taxon>
        <taxon>Pseudomonadota</taxon>
        <taxon>Alphaproteobacteria</taxon>
        <taxon>Sphingomonadales</taxon>
        <taxon>Sphingomonadaceae</taxon>
        <taxon>Parasphingorhabdus</taxon>
    </lineage>
</organism>
<dbReference type="RefSeq" id="WP_168820372.1">
    <property type="nucleotide sequence ID" value="NZ_CP051217.1"/>
</dbReference>
<dbReference type="InterPro" id="IPR006913">
    <property type="entry name" value="CENP-V/GFA"/>
</dbReference>
<dbReference type="AlphaFoldDB" id="A0A6H2DQ65"/>
<dbReference type="PANTHER" id="PTHR33337">
    <property type="entry name" value="GFA DOMAIN-CONTAINING PROTEIN"/>
    <property type="match status" value="1"/>
</dbReference>
<dbReference type="Pfam" id="PF04828">
    <property type="entry name" value="GFA"/>
    <property type="match status" value="1"/>
</dbReference>
<keyword evidence="4" id="KW-0456">Lyase</keyword>
<keyword evidence="3" id="KW-0862">Zinc</keyword>
<name>A0A6H2DQ65_9SPHN</name>